<feature type="domain" description="HAMP" evidence="11">
    <location>
        <begin position="156"/>
        <end position="211"/>
    </location>
</feature>
<dbReference type="PRINTS" id="PR00344">
    <property type="entry name" value="BCTRLSENSOR"/>
</dbReference>
<keyword evidence="4" id="KW-0472">Membrane</keyword>
<dbReference type="PANTHER" id="PTHR44936:SF10">
    <property type="entry name" value="SENSOR PROTEIN RSTB"/>
    <property type="match status" value="1"/>
</dbReference>
<evidence type="ECO:0000256" key="8">
    <source>
        <dbReference type="ARBA" id="ARBA00022777"/>
    </source>
</evidence>
<dbReference type="Pfam" id="PF00512">
    <property type="entry name" value="HisKA"/>
    <property type="match status" value="1"/>
</dbReference>
<evidence type="ECO:0000259" key="10">
    <source>
        <dbReference type="PROSITE" id="PS50109"/>
    </source>
</evidence>
<proteinExistence type="predicted"/>
<protein>
    <recommendedName>
        <fullName evidence="3">histidine kinase</fullName>
        <ecNumber evidence="3">2.7.13.3</ecNumber>
    </recommendedName>
</protein>
<name>A0A2T5MG07_9GAMM</name>
<dbReference type="CDD" id="cd06225">
    <property type="entry name" value="HAMP"/>
    <property type="match status" value="1"/>
</dbReference>
<accession>A0A2T5MG07</accession>
<dbReference type="GO" id="GO:0005886">
    <property type="term" value="C:plasma membrane"/>
    <property type="evidence" value="ECO:0007669"/>
    <property type="project" value="UniProtKB-SubCell"/>
</dbReference>
<evidence type="ECO:0000256" key="9">
    <source>
        <dbReference type="ARBA" id="ARBA00022840"/>
    </source>
</evidence>
<dbReference type="CDD" id="cd00075">
    <property type="entry name" value="HATPase"/>
    <property type="match status" value="1"/>
</dbReference>
<dbReference type="PANTHER" id="PTHR44936">
    <property type="entry name" value="SENSOR PROTEIN CREC"/>
    <property type="match status" value="1"/>
</dbReference>
<keyword evidence="4" id="KW-1003">Cell membrane</keyword>
<evidence type="ECO:0000256" key="5">
    <source>
        <dbReference type="ARBA" id="ARBA00022553"/>
    </source>
</evidence>
<organism evidence="12 13">
    <name type="scientific">Stenotrophobium rhamnosiphilum</name>
    <dbReference type="NCBI Taxonomy" id="2029166"/>
    <lineage>
        <taxon>Bacteria</taxon>
        <taxon>Pseudomonadati</taxon>
        <taxon>Pseudomonadota</taxon>
        <taxon>Gammaproteobacteria</taxon>
        <taxon>Nevskiales</taxon>
        <taxon>Nevskiaceae</taxon>
        <taxon>Stenotrophobium</taxon>
    </lineage>
</organism>
<evidence type="ECO:0000313" key="12">
    <source>
        <dbReference type="EMBL" id="PTU31517.1"/>
    </source>
</evidence>
<sequence length="433" mass="46994">MTLMISALVMGRIARENYTTLTPDWHDLASDTAAIYDAAGIDAVASWARPLQRRGIQIALLENGRNLLMSPLPPPMEDSLPRLMRDSEIILHPKSDVTLVGLDVVSGDRTLRFLAMRAPPRGAGPRFFSPRGQLPMLIEILVSLFVIGVVSWLIARSMGKPVEQLQRAVRRVAAGDLSARIGAPLAQSKDELGQLARDFDHMANRIESLVERNRWLLRDISHELRSPLARLQLALELGRGEAQSTVQPYFERASREIVRLDELIAEMLALSRAEEGAAGMAPEAVDLAEMARDRLAEAQIELDNRGLKASLDAPETAVLEGHSVLLGRALDNLISNAIKFSPAGSEIQLRVAALAQSIEISVEDRGPGVPEAELPQLFSPFYRGSNGLRANGQGLGLAIVERIVQVHGGRCLAANREGGGLSMTLILPVAAKA</sequence>
<feature type="domain" description="Histidine kinase" evidence="10">
    <location>
        <begin position="219"/>
        <end position="431"/>
    </location>
</feature>
<evidence type="ECO:0000256" key="2">
    <source>
        <dbReference type="ARBA" id="ARBA00004651"/>
    </source>
</evidence>
<dbReference type="AlphaFoldDB" id="A0A2T5MG07"/>
<keyword evidence="13" id="KW-1185">Reference proteome</keyword>
<dbReference type="CDD" id="cd00082">
    <property type="entry name" value="HisKA"/>
    <property type="match status" value="1"/>
</dbReference>
<dbReference type="Gene3D" id="1.10.287.130">
    <property type="match status" value="1"/>
</dbReference>
<keyword evidence="5" id="KW-0597">Phosphoprotein</keyword>
<dbReference type="PROSITE" id="PS50885">
    <property type="entry name" value="HAMP"/>
    <property type="match status" value="1"/>
</dbReference>
<dbReference type="EMBL" id="QANS01000003">
    <property type="protein sequence ID" value="PTU31517.1"/>
    <property type="molecule type" value="Genomic_DNA"/>
</dbReference>
<comment type="catalytic activity">
    <reaction evidence="1">
        <text>ATP + protein L-histidine = ADP + protein N-phospho-L-histidine.</text>
        <dbReference type="EC" id="2.7.13.3"/>
    </reaction>
</comment>
<gene>
    <name evidence="12" type="ORF">CJD38_09305</name>
</gene>
<dbReference type="InterPro" id="IPR005467">
    <property type="entry name" value="His_kinase_dom"/>
</dbReference>
<dbReference type="InterPro" id="IPR003660">
    <property type="entry name" value="HAMP_dom"/>
</dbReference>
<dbReference type="Proteomes" id="UP000244248">
    <property type="component" value="Unassembled WGS sequence"/>
</dbReference>
<dbReference type="InterPro" id="IPR003594">
    <property type="entry name" value="HATPase_dom"/>
</dbReference>
<dbReference type="EC" id="2.7.13.3" evidence="3"/>
<keyword evidence="7" id="KW-0547">Nucleotide-binding</keyword>
<dbReference type="GO" id="GO:0000155">
    <property type="term" value="F:phosphorelay sensor kinase activity"/>
    <property type="evidence" value="ECO:0007669"/>
    <property type="project" value="InterPro"/>
</dbReference>
<dbReference type="Gene3D" id="6.10.340.10">
    <property type="match status" value="1"/>
</dbReference>
<dbReference type="Pfam" id="PF02518">
    <property type="entry name" value="HATPase_c"/>
    <property type="match status" value="1"/>
</dbReference>
<dbReference type="InterPro" id="IPR004358">
    <property type="entry name" value="Sig_transdc_His_kin-like_C"/>
</dbReference>
<comment type="subcellular location">
    <subcellularLocation>
        <location evidence="2">Cell membrane</location>
        <topology evidence="2">Multi-pass membrane protein</topology>
    </subcellularLocation>
</comment>
<dbReference type="SUPFAM" id="SSF55874">
    <property type="entry name" value="ATPase domain of HSP90 chaperone/DNA topoisomerase II/histidine kinase"/>
    <property type="match status" value="1"/>
</dbReference>
<evidence type="ECO:0000256" key="4">
    <source>
        <dbReference type="ARBA" id="ARBA00022475"/>
    </source>
</evidence>
<keyword evidence="9" id="KW-0067">ATP-binding</keyword>
<dbReference type="InterPro" id="IPR036890">
    <property type="entry name" value="HATPase_C_sf"/>
</dbReference>
<dbReference type="PROSITE" id="PS50109">
    <property type="entry name" value="HIS_KIN"/>
    <property type="match status" value="1"/>
</dbReference>
<evidence type="ECO:0000256" key="7">
    <source>
        <dbReference type="ARBA" id="ARBA00022741"/>
    </source>
</evidence>
<evidence type="ECO:0000256" key="6">
    <source>
        <dbReference type="ARBA" id="ARBA00022679"/>
    </source>
</evidence>
<dbReference type="SMART" id="SM00387">
    <property type="entry name" value="HATPase_c"/>
    <property type="match status" value="1"/>
</dbReference>
<comment type="caution">
    <text evidence="12">The sequence shown here is derived from an EMBL/GenBank/DDBJ whole genome shotgun (WGS) entry which is preliminary data.</text>
</comment>
<dbReference type="InterPro" id="IPR036097">
    <property type="entry name" value="HisK_dim/P_sf"/>
</dbReference>
<evidence type="ECO:0000256" key="1">
    <source>
        <dbReference type="ARBA" id="ARBA00000085"/>
    </source>
</evidence>
<dbReference type="SMART" id="SM00304">
    <property type="entry name" value="HAMP"/>
    <property type="match status" value="1"/>
</dbReference>
<dbReference type="InterPro" id="IPR050980">
    <property type="entry name" value="2C_sensor_his_kinase"/>
</dbReference>
<dbReference type="InterPro" id="IPR003661">
    <property type="entry name" value="HisK_dim/P_dom"/>
</dbReference>
<dbReference type="Pfam" id="PF00672">
    <property type="entry name" value="HAMP"/>
    <property type="match status" value="1"/>
</dbReference>
<keyword evidence="8 12" id="KW-0418">Kinase</keyword>
<keyword evidence="6" id="KW-0808">Transferase</keyword>
<evidence type="ECO:0000259" key="11">
    <source>
        <dbReference type="PROSITE" id="PS50885"/>
    </source>
</evidence>
<dbReference type="Gene3D" id="3.30.565.10">
    <property type="entry name" value="Histidine kinase-like ATPase, C-terminal domain"/>
    <property type="match status" value="1"/>
</dbReference>
<evidence type="ECO:0000313" key="13">
    <source>
        <dbReference type="Proteomes" id="UP000244248"/>
    </source>
</evidence>
<dbReference type="SMART" id="SM00388">
    <property type="entry name" value="HisKA"/>
    <property type="match status" value="1"/>
</dbReference>
<dbReference type="SUPFAM" id="SSF158472">
    <property type="entry name" value="HAMP domain-like"/>
    <property type="match status" value="1"/>
</dbReference>
<reference evidence="12 13" key="1">
    <citation type="submission" date="2018-04" db="EMBL/GenBank/DDBJ databases">
        <title>Novel species isolated from glacier.</title>
        <authorList>
            <person name="Liu Q."/>
            <person name="Xin Y.-H."/>
        </authorList>
    </citation>
    <scope>NUCLEOTIDE SEQUENCE [LARGE SCALE GENOMIC DNA]</scope>
    <source>
        <strain evidence="12 13">GT1R17</strain>
    </source>
</reference>
<dbReference type="SUPFAM" id="SSF47384">
    <property type="entry name" value="Homodimeric domain of signal transducing histidine kinase"/>
    <property type="match status" value="1"/>
</dbReference>
<evidence type="ECO:0000256" key="3">
    <source>
        <dbReference type="ARBA" id="ARBA00012438"/>
    </source>
</evidence>
<dbReference type="GO" id="GO:0005524">
    <property type="term" value="F:ATP binding"/>
    <property type="evidence" value="ECO:0007669"/>
    <property type="project" value="UniProtKB-KW"/>
</dbReference>